<dbReference type="NCBIfam" id="TIGR00364">
    <property type="entry name" value="7-cyano-7-deazaguanine synthase QueC"/>
    <property type="match status" value="1"/>
</dbReference>
<dbReference type="Gene3D" id="3.40.50.620">
    <property type="entry name" value="HUPs"/>
    <property type="match status" value="1"/>
</dbReference>
<dbReference type="SUPFAM" id="SSF52402">
    <property type="entry name" value="Adenine nucleotide alpha hydrolases-like"/>
    <property type="match status" value="1"/>
</dbReference>
<dbReference type="GO" id="GO:0016874">
    <property type="term" value="F:ligase activity"/>
    <property type="evidence" value="ECO:0007669"/>
    <property type="project" value="UniProtKB-KW"/>
</dbReference>
<keyword evidence="3" id="KW-0479">Metal-binding</keyword>
<dbReference type="GO" id="GO:0046872">
    <property type="term" value="F:metal ion binding"/>
    <property type="evidence" value="ECO:0007669"/>
    <property type="project" value="UniProtKB-KW"/>
</dbReference>
<evidence type="ECO:0000256" key="6">
    <source>
        <dbReference type="ARBA" id="ARBA00022840"/>
    </source>
</evidence>
<dbReference type="KEGG" id="vg:26624053"/>
<organism evidence="10 11">
    <name type="scientific">Escherichia phage CAjan</name>
    <dbReference type="NCBI Taxonomy" id="1610828"/>
    <lineage>
        <taxon>Viruses</taxon>
        <taxon>Duplodnaviria</taxon>
        <taxon>Heunggongvirae</taxon>
        <taxon>Uroviricota</taxon>
        <taxon>Caudoviricetes</taxon>
        <taxon>Queuovirinae</taxon>
        <taxon>Seuratvirus</taxon>
        <taxon>Seuratvirus cajan</taxon>
    </lineage>
</organism>
<keyword evidence="11" id="KW-1185">Reference proteome</keyword>
<comment type="catalytic activity">
    <reaction evidence="9">
        <text>7-carboxy-7-carbaguanine + NH4(+) + 2 ATP = 7-cyano-7-carbaguanine + 2 AMP + 2 diphosphate + 2 H(+)</text>
        <dbReference type="Rhea" id="RHEA:27982"/>
        <dbReference type="ChEBI" id="CHEBI:15378"/>
        <dbReference type="ChEBI" id="CHEBI:28938"/>
        <dbReference type="ChEBI" id="CHEBI:30616"/>
        <dbReference type="ChEBI" id="CHEBI:33019"/>
        <dbReference type="ChEBI" id="CHEBI:45075"/>
        <dbReference type="ChEBI" id="CHEBI:61036"/>
        <dbReference type="ChEBI" id="CHEBI:456215"/>
        <dbReference type="EC" id="6.3.4.20"/>
    </reaction>
</comment>
<comment type="similarity">
    <text evidence="7">Belongs to the QueC family.</text>
</comment>
<keyword evidence="2" id="KW-0436">Ligase</keyword>
<evidence type="ECO:0000256" key="2">
    <source>
        <dbReference type="ARBA" id="ARBA00022598"/>
    </source>
</evidence>
<dbReference type="CDD" id="cd01995">
    <property type="entry name" value="QueC-like"/>
    <property type="match status" value="1"/>
</dbReference>
<evidence type="ECO:0000256" key="3">
    <source>
        <dbReference type="ARBA" id="ARBA00022723"/>
    </source>
</evidence>
<name>A0A0D4D9V8_9CAUD</name>
<keyword evidence="6" id="KW-0067">ATP-binding</keyword>
<evidence type="ECO:0000256" key="1">
    <source>
        <dbReference type="ARBA" id="ARBA00005061"/>
    </source>
</evidence>
<comment type="pathway">
    <text evidence="1">Purine metabolism; 7-cyano-7-deazaguanine biosynthesis.</text>
</comment>
<evidence type="ECO:0000256" key="9">
    <source>
        <dbReference type="ARBA" id="ARBA00047890"/>
    </source>
</evidence>
<evidence type="ECO:0000256" key="8">
    <source>
        <dbReference type="ARBA" id="ARBA00039149"/>
    </source>
</evidence>
<protein>
    <recommendedName>
        <fullName evidence="8">7-cyano-7-deazaguanine synthase</fullName>
        <ecNumber evidence="8">6.3.4.20</ecNumber>
    </recommendedName>
</protein>
<dbReference type="GeneID" id="26624053"/>
<evidence type="ECO:0000313" key="10">
    <source>
        <dbReference type="EMBL" id="AJT60527.1"/>
    </source>
</evidence>
<evidence type="ECO:0000256" key="7">
    <source>
        <dbReference type="ARBA" id="ARBA00037993"/>
    </source>
</evidence>
<keyword evidence="5" id="KW-0862">Zinc</keyword>
<dbReference type="PIRSF" id="PIRSF006293">
    <property type="entry name" value="ExsB"/>
    <property type="match status" value="1"/>
</dbReference>
<dbReference type="HAMAP" id="MF_01633">
    <property type="entry name" value="QueC"/>
    <property type="match status" value="1"/>
</dbReference>
<dbReference type="PANTHER" id="PTHR42914">
    <property type="entry name" value="7-CYANO-7-DEAZAGUANINE SYNTHASE"/>
    <property type="match status" value="1"/>
</dbReference>
<dbReference type="RefSeq" id="YP_009196836.1">
    <property type="nucleotide sequence ID" value="NC_028776.1"/>
</dbReference>
<sequence>MNKLDKLVFPVKNHNSAVVVLSGGQDSVTCLGLALNNYDKVYAIGFAYGQRHNIELACANQICKEHNVPFVVFELPALKQIGNSALIGNEGDVNEHHEQHNNLPASFVPNRNALFLTTAHAYAQKVGARYVVTGVCETDYSGYPDCRQQFVDLLEATLNVGYETDIHFVTPLMRLNKAETFELADKVGFLTTVIEQSHTCYNGIRRTLHDWGYGCGECPACKLRAKGYTEFMDNAYSKHV</sequence>
<keyword evidence="4" id="KW-0547">Nucleotide-binding</keyword>
<dbReference type="SMR" id="A0A0D4D9V8"/>
<proteinExistence type="inferred from homology"/>
<dbReference type="EMBL" id="KP064094">
    <property type="protein sequence ID" value="AJT60527.1"/>
    <property type="molecule type" value="Genomic_DNA"/>
</dbReference>
<evidence type="ECO:0000256" key="4">
    <source>
        <dbReference type="ARBA" id="ARBA00022741"/>
    </source>
</evidence>
<dbReference type="EC" id="6.3.4.20" evidence="8"/>
<evidence type="ECO:0000256" key="5">
    <source>
        <dbReference type="ARBA" id="ARBA00022833"/>
    </source>
</evidence>
<dbReference type="Pfam" id="PF06508">
    <property type="entry name" value="QueC"/>
    <property type="match status" value="1"/>
</dbReference>
<dbReference type="InterPro" id="IPR018317">
    <property type="entry name" value="QueC"/>
</dbReference>
<reference evidence="10 11" key="1">
    <citation type="journal article" date="2015" name="Genome Announc.">
        <title>Complete Genome Sequences of Four Novel Escherichia coli Bacteriophages Belonging to New Phage Groups.</title>
        <authorList>
            <person name="Carstens A.B."/>
            <person name="Kot W."/>
            <person name="Hansen L.H."/>
        </authorList>
    </citation>
    <scope>NUCLEOTIDE SEQUENCE [LARGE SCALE GENOMIC DNA]</scope>
</reference>
<dbReference type="GO" id="GO:0005524">
    <property type="term" value="F:ATP binding"/>
    <property type="evidence" value="ECO:0007669"/>
    <property type="project" value="UniProtKB-KW"/>
</dbReference>
<dbReference type="PANTHER" id="PTHR42914:SF1">
    <property type="entry name" value="7-CYANO-7-DEAZAGUANINE SYNTHASE"/>
    <property type="match status" value="1"/>
</dbReference>
<evidence type="ECO:0000313" key="11">
    <source>
        <dbReference type="Proteomes" id="UP000207637"/>
    </source>
</evidence>
<accession>A0A0D4D9V8</accession>
<dbReference type="InterPro" id="IPR014729">
    <property type="entry name" value="Rossmann-like_a/b/a_fold"/>
</dbReference>
<dbReference type="Proteomes" id="UP000207637">
    <property type="component" value="Segment"/>
</dbReference>
<dbReference type="OrthoDB" id="9160at10239"/>